<accession>A0ABW0UMB2</accession>
<evidence type="ECO:0000256" key="6">
    <source>
        <dbReference type="ARBA" id="ARBA00023033"/>
    </source>
</evidence>
<dbReference type="InterPro" id="IPR036396">
    <property type="entry name" value="Cyt_P450_sf"/>
</dbReference>
<organism evidence="8 9">
    <name type="scientific">Streptomyces bullii</name>
    <dbReference type="NCBI Taxonomy" id="349910"/>
    <lineage>
        <taxon>Bacteria</taxon>
        <taxon>Bacillati</taxon>
        <taxon>Actinomycetota</taxon>
        <taxon>Actinomycetes</taxon>
        <taxon>Kitasatosporales</taxon>
        <taxon>Streptomycetaceae</taxon>
        <taxon>Streptomyces</taxon>
    </lineage>
</organism>
<keyword evidence="2" id="KW-0349">Heme</keyword>
<gene>
    <name evidence="8" type="ORF">ACFPZJ_06245</name>
</gene>
<evidence type="ECO:0000256" key="4">
    <source>
        <dbReference type="ARBA" id="ARBA00023002"/>
    </source>
</evidence>
<reference evidence="9" key="1">
    <citation type="journal article" date="2019" name="Int. J. Syst. Evol. Microbiol.">
        <title>The Global Catalogue of Microorganisms (GCM) 10K type strain sequencing project: providing services to taxonomists for standard genome sequencing and annotation.</title>
        <authorList>
            <consortium name="The Broad Institute Genomics Platform"/>
            <consortium name="The Broad Institute Genome Sequencing Center for Infectious Disease"/>
            <person name="Wu L."/>
            <person name="Ma J."/>
        </authorList>
    </citation>
    <scope>NUCLEOTIDE SEQUENCE [LARGE SCALE GENOMIC DNA]</scope>
    <source>
        <strain evidence="9">CGMCC 4.7248</strain>
    </source>
</reference>
<keyword evidence="3" id="KW-0479">Metal-binding</keyword>
<dbReference type="InterPro" id="IPR050196">
    <property type="entry name" value="Cytochrome_P450_Monoox"/>
</dbReference>
<dbReference type="InterPro" id="IPR001128">
    <property type="entry name" value="Cyt_P450"/>
</dbReference>
<keyword evidence="4" id="KW-0560">Oxidoreductase</keyword>
<dbReference type="PRINTS" id="PR00385">
    <property type="entry name" value="P450"/>
</dbReference>
<evidence type="ECO:0000256" key="1">
    <source>
        <dbReference type="ARBA" id="ARBA00010617"/>
    </source>
</evidence>
<evidence type="ECO:0000313" key="8">
    <source>
        <dbReference type="EMBL" id="MFC5633400.1"/>
    </source>
</evidence>
<dbReference type="PANTHER" id="PTHR24291:SF50">
    <property type="entry name" value="BIFUNCTIONAL ALBAFLAVENONE MONOOXYGENASE_TERPENE SYNTHASE"/>
    <property type="match status" value="1"/>
</dbReference>
<feature type="region of interest" description="Disordered" evidence="7">
    <location>
        <begin position="452"/>
        <end position="476"/>
    </location>
</feature>
<keyword evidence="6" id="KW-0503">Monooxygenase</keyword>
<keyword evidence="5" id="KW-0408">Iron</keyword>
<sequence>MSDSVPGSERTWTVGTAPGIFPSISHGIALFRRPLEFLNSLPAHGDLVDIRLGPQRAWMVCHPELVQEMLRDSRTFDKGGPQYDRLRLLMGDGVVTCPHGEHRRQRRLLQPDFRASRVADHTELMGQEAASVHRGWRAGEQIDVSAEMMTLTTRVMGRVLFSDSLDAATATEIRRCLGVVVRGLFVRTVVPVDAVFRLPTPANRRYGRALARLHTLVDALVAERRRGPDRDDLLGTLLRAARGGADEAVTEREMHDQLLTLLLTGVETTALCLASAFSLLARNPEAERRLHTEVDSVLAGRALPDVDDLPHLVRTRCVITETLRHSPPGWLFTRITTRATELAGCRLPRGATVLYSPYLLHHDPASFPDPDAFLPDRWLPGGDGARRDGALIPFAAGSRKCLGDAFAVTEATVALASIAARWRLRHRPGPVESPRPAVTLGPRSLTMICEPRTPRATTGSLLPDSRTAGDNGVNDA</sequence>
<dbReference type="InterPro" id="IPR002401">
    <property type="entry name" value="Cyt_P450_E_grp-I"/>
</dbReference>
<dbReference type="SUPFAM" id="SSF48264">
    <property type="entry name" value="Cytochrome P450"/>
    <property type="match status" value="1"/>
</dbReference>
<comment type="similarity">
    <text evidence="1">Belongs to the cytochrome P450 family.</text>
</comment>
<protein>
    <submittedName>
        <fullName evidence="8">Cytochrome P450</fullName>
    </submittedName>
</protein>
<evidence type="ECO:0000313" key="9">
    <source>
        <dbReference type="Proteomes" id="UP001596154"/>
    </source>
</evidence>
<dbReference type="RefSeq" id="WP_381018347.1">
    <property type="nucleotide sequence ID" value="NZ_JBHSNY010000002.1"/>
</dbReference>
<dbReference type="PRINTS" id="PR00463">
    <property type="entry name" value="EP450I"/>
</dbReference>
<dbReference type="Gene3D" id="1.10.630.10">
    <property type="entry name" value="Cytochrome P450"/>
    <property type="match status" value="1"/>
</dbReference>
<evidence type="ECO:0000256" key="5">
    <source>
        <dbReference type="ARBA" id="ARBA00023004"/>
    </source>
</evidence>
<dbReference type="CDD" id="cd11049">
    <property type="entry name" value="CYP170A1-like"/>
    <property type="match status" value="1"/>
</dbReference>
<dbReference type="Pfam" id="PF00067">
    <property type="entry name" value="p450"/>
    <property type="match status" value="1"/>
</dbReference>
<evidence type="ECO:0000256" key="7">
    <source>
        <dbReference type="SAM" id="MobiDB-lite"/>
    </source>
</evidence>
<evidence type="ECO:0000256" key="3">
    <source>
        <dbReference type="ARBA" id="ARBA00022723"/>
    </source>
</evidence>
<dbReference type="EMBL" id="JBHSNY010000002">
    <property type="protein sequence ID" value="MFC5633400.1"/>
    <property type="molecule type" value="Genomic_DNA"/>
</dbReference>
<comment type="caution">
    <text evidence="8">The sequence shown here is derived from an EMBL/GenBank/DDBJ whole genome shotgun (WGS) entry which is preliminary data.</text>
</comment>
<dbReference type="Proteomes" id="UP001596154">
    <property type="component" value="Unassembled WGS sequence"/>
</dbReference>
<name>A0ABW0UMB2_9ACTN</name>
<evidence type="ECO:0000256" key="2">
    <source>
        <dbReference type="ARBA" id="ARBA00022617"/>
    </source>
</evidence>
<proteinExistence type="inferred from homology"/>
<keyword evidence="9" id="KW-1185">Reference proteome</keyword>
<dbReference type="PANTHER" id="PTHR24291">
    <property type="entry name" value="CYTOCHROME P450 FAMILY 4"/>
    <property type="match status" value="1"/>
</dbReference>